<reference evidence="1" key="1">
    <citation type="journal article" date="2021" name="Proc. Natl. Acad. Sci. U.S.A.">
        <title>A Catalog of Tens of Thousands of Viruses from Human Metagenomes Reveals Hidden Associations with Chronic Diseases.</title>
        <authorList>
            <person name="Tisza M.J."/>
            <person name="Buck C.B."/>
        </authorList>
    </citation>
    <scope>NUCLEOTIDE SEQUENCE</scope>
    <source>
        <strain evidence="1">CtDYl1</strain>
    </source>
</reference>
<dbReference type="EMBL" id="BK015846">
    <property type="protein sequence ID" value="DAE27933.1"/>
    <property type="molecule type" value="Genomic_DNA"/>
</dbReference>
<proteinExistence type="predicted"/>
<evidence type="ECO:0000313" key="1">
    <source>
        <dbReference type="EMBL" id="DAE27933.1"/>
    </source>
</evidence>
<sequence>MSVFFTANNFIGSNPVGAIMWCLQQSFGHNC</sequence>
<name>A0A8S5RA48_9VIRU</name>
<accession>A0A8S5RA48</accession>
<organism evidence="1">
    <name type="scientific">virus sp. ctDYl1</name>
    <dbReference type="NCBI Taxonomy" id="2826795"/>
    <lineage>
        <taxon>Viruses</taxon>
    </lineage>
</organism>
<protein>
    <submittedName>
        <fullName evidence="1">Uncharacterized protein</fullName>
    </submittedName>
</protein>